<feature type="binding site" evidence="8">
    <location>
        <position position="19"/>
    </location>
    <ligand>
        <name>Zn(2+)</name>
        <dbReference type="ChEBI" id="CHEBI:29105"/>
    </ligand>
</feature>
<feature type="binding site" evidence="8">
    <location>
        <position position="16"/>
    </location>
    <ligand>
        <name>Zn(2+)</name>
        <dbReference type="ChEBI" id="CHEBI:29105"/>
    </ligand>
</feature>
<evidence type="ECO:0000256" key="2">
    <source>
        <dbReference type="ARBA" id="ARBA00022723"/>
    </source>
</evidence>
<feature type="domain" description="ZAD" evidence="11">
    <location>
        <begin position="14"/>
        <end position="89"/>
    </location>
</feature>
<dbReference type="Proteomes" id="UP000515160">
    <property type="component" value="Chromosome 2R"/>
</dbReference>
<evidence type="ECO:0000256" key="8">
    <source>
        <dbReference type="PROSITE-ProRule" id="PRU01263"/>
    </source>
</evidence>
<feature type="binding site" evidence="8">
    <location>
        <position position="62"/>
    </location>
    <ligand>
        <name>Zn(2+)</name>
        <dbReference type="ChEBI" id="CHEBI:29105"/>
    </ligand>
</feature>
<feature type="domain" description="C2H2-type" evidence="10">
    <location>
        <begin position="507"/>
        <end position="534"/>
    </location>
</feature>
<evidence type="ECO:0000256" key="6">
    <source>
        <dbReference type="ARBA" id="ARBA00023242"/>
    </source>
</evidence>
<dbReference type="AlphaFoldDB" id="A0A6P8Z6V3"/>
<dbReference type="InterPro" id="IPR013087">
    <property type="entry name" value="Znf_C2H2_type"/>
</dbReference>
<dbReference type="RefSeq" id="XP_034112292.1">
    <property type="nucleotide sequence ID" value="XM_034256401.2"/>
</dbReference>
<dbReference type="PROSITE" id="PS00028">
    <property type="entry name" value="ZINC_FINGER_C2H2_1"/>
    <property type="match status" value="6"/>
</dbReference>
<dbReference type="PROSITE" id="PS50157">
    <property type="entry name" value="ZINC_FINGER_C2H2_2"/>
    <property type="match status" value="6"/>
</dbReference>
<feature type="domain" description="C2H2-type" evidence="10">
    <location>
        <begin position="445"/>
        <end position="472"/>
    </location>
</feature>
<keyword evidence="2 8" id="KW-0479">Metal-binding</keyword>
<feature type="domain" description="C2H2-type" evidence="10">
    <location>
        <begin position="565"/>
        <end position="589"/>
    </location>
</feature>
<evidence type="ECO:0000256" key="7">
    <source>
        <dbReference type="PROSITE-ProRule" id="PRU00042"/>
    </source>
</evidence>
<gene>
    <name evidence="13" type="primary">LOC117573296</name>
</gene>
<feature type="domain" description="C2H2-type" evidence="10">
    <location>
        <begin position="479"/>
        <end position="506"/>
    </location>
</feature>
<accession>A0A6P8Z6V3</accession>
<dbReference type="SUPFAM" id="SSF57716">
    <property type="entry name" value="Glucocorticoid receptor-like (DNA-binding domain)"/>
    <property type="match status" value="1"/>
</dbReference>
<keyword evidence="6" id="KW-0539">Nucleus</keyword>
<organism evidence="12 13">
    <name type="scientific">Drosophila albomicans</name>
    <name type="common">Fruit fly</name>
    <dbReference type="NCBI Taxonomy" id="7291"/>
    <lineage>
        <taxon>Eukaryota</taxon>
        <taxon>Metazoa</taxon>
        <taxon>Ecdysozoa</taxon>
        <taxon>Arthropoda</taxon>
        <taxon>Hexapoda</taxon>
        <taxon>Insecta</taxon>
        <taxon>Pterygota</taxon>
        <taxon>Neoptera</taxon>
        <taxon>Endopterygota</taxon>
        <taxon>Diptera</taxon>
        <taxon>Brachycera</taxon>
        <taxon>Muscomorpha</taxon>
        <taxon>Ephydroidea</taxon>
        <taxon>Drosophilidae</taxon>
        <taxon>Drosophila</taxon>
    </lineage>
</organism>
<evidence type="ECO:0000256" key="4">
    <source>
        <dbReference type="ARBA" id="ARBA00022771"/>
    </source>
</evidence>
<dbReference type="InterPro" id="IPR036236">
    <property type="entry name" value="Znf_C2H2_sf"/>
</dbReference>
<dbReference type="FunFam" id="3.30.160.60:FF:000100">
    <property type="entry name" value="Zinc finger 45-like"/>
    <property type="match status" value="1"/>
</dbReference>
<reference evidence="13" key="1">
    <citation type="submission" date="2025-08" db="UniProtKB">
        <authorList>
            <consortium name="RefSeq"/>
        </authorList>
    </citation>
    <scope>IDENTIFICATION</scope>
    <source>
        <strain evidence="13">15112-1751.03</strain>
        <tissue evidence="13">Whole Adult</tissue>
    </source>
</reference>
<feature type="binding site" evidence="8">
    <location>
        <position position="65"/>
    </location>
    <ligand>
        <name>Zn(2+)</name>
        <dbReference type="ChEBI" id="CHEBI:29105"/>
    </ligand>
</feature>
<evidence type="ECO:0000256" key="5">
    <source>
        <dbReference type="ARBA" id="ARBA00022833"/>
    </source>
</evidence>
<dbReference type="OrthoDB" id="8922241at2759"/>
<dbReference type="PANTHER" id="PTHR16515:SF66">
    <property type="entry name" value="C2H2-TYPE DOMAIN-CONTAINING PROTEIN"/>
    <property type="match status" value="1"/>
</dbReference>
<dbReference type="SMART" id="SM00355">
    <property type="entry name" value="ZnF_C2H2"/>
    <property type="match status" value="6"/>
</dbReference>
<dbReference type="FunFam" id="3.30.160.60:FF:003139">
    <property type="entry name" value="Zinc finger protein 1144"/>
    <property type="match status" value="1"/>
</dbReference>
<dbReference type="GeneID" id="117573296"/>
<dbReference type="InterPro" id="IPR050331">
    <property type="entry name" value="Zinc_finger"/>
</dbReference>
<dbReference type="PANTHER" id="PTHR16515">
    <property type="entry name" value="PR DOMAIN ZINC FINGER PROTEIN"/>
    <property type="match status" value="1"/>
</dbReference>
<dbReference type="Pfam" id="PF00096">
    <property type="entry name" value="zf-C2H2"/>
    <property type="match status" value="4"/>
</dbReference>
<evidence type="ECO:0000256" key="9">
    <source>
        <dbReference type="SAM" id="MobiDB-lite"/>
    </source>
</evidence>
<keyword evidence="4 7" id="KW-0863">Zinc-finger</keyword>
<sequence>MSSTTKETYPDVEAWCRLCLSEHRDAYTIFADDDSQLSVPMRLMACVSLEAKSTDGLPKKICGECRYQLEKSFLFRQRSQAADKKLRKHIRLVSMGKKSRVFSKSADQESDEDELEFEESIEFIDKLENVYEKHSQKWREKFKEEQEKEFLTRVDLMREELRVDIRKELMDEVRQEVRQQLHEEVQEESRKEQLAKLLGELEVFLDEKKAGLWESIEDEPTDNKPPNKSPIEASVTTPTKLTQTAAVETRSTRKRVRTSPIQQQTKQRRTKLSEAETEYVLDAAKVEPLSTDDADQEEDASTPAVAESFTDVKIAGASDDVVTTQNGEIYIINAGKANSTPTSSIEYHQQDKNITSYNIRDNGEIQFTDTKSEDMSDVVVFNLNSEAGDDQQLYDFNDVIILSDGKANNELLPAAKSQKNDYVVKQSPRNAQPTIGRASDTLKSFQCQLCPIAFGTAKSLSRHISTHIKTMKNGVGGALKCPVCELQLSCASSLKRHMIIHTGLKPYKCDECSLAFSQREVLKRHMDTHTGEKRHRCPHCNACFAQKTNLQQHINRMHTEGERQHKCHLCHRSFNHVSGLSRHLVTHAGVTFACKECGRKFNDRSAVQRHVQNVHKLKDQDDVEGNENEVDFE</sequence>
<keyword evidence="5 8" id="KW-0862">Zinc</keyword>
<dbReference type="GO" id="GO:0005634">
    <property type="term" value="C:nucleus"/>
    <property type="evidence" value="ECO:0007669"/>
    <property type="project" value="UniProtKB-SubCell"/>
</dbReference>
<evidence type="ECO:0000256" key="1">
    <source>
        <dbReference type="ARBA" id="ARBA00004123"/>
    </source>
</evidence>
<keyword evidence="12" id="KW-1185">Reference proteome</keyword>
<feature type="compositionally biased region" description="Polar residues" evidence="9">
    <location>
        <begin position="234"/>
        <end position="246"/>
    </location>
</feature>
<dbReference type="Gene3D" id="3.30.160.60">
    <property type="entry name" value="Classic Zinc Finger"/>
    <property type="match status" value="5"/>
</dbReference>
<evidence type="ECO:0000259" key="11">
    <source>
        <dbReference type="PROSITE" id="PS51915"/>
    </source>
</evidence>
<evidence type="ECO:0000313" key="12">
    <source>
        <dbReference type="Proteomes" id="UP000515160"/>
    </source>
</evidence>
<feature type="domain" description="C2H2-type" evidence="10">
    <location>
        <begin position="592"/>
        <end position="620"/>
    </location>
</feature>
<evidence type="ECO:0000256" key="3">
    <source>
        <dbReference type="ARBA" id="ARBA00022737"/>
    </source>
</evidence>
<feature type="domain" description="C2H2-type" evidence="10">
    <location>
        <begin position="535"/>
        <end position="563"/>
    </location>
</feature>
<keyword evidence="3" id="KW-0677">Repeat</keyword>
<dbReference type="Gene3D" id="3.40.1800.20">
    <property type="match status" value="1"/>
</dbReference>
<name>A0A6P8Z6V3_DROAB</name>
<comment type="subcellular location">
    <subcellularLocation>
        <location evidence="1">Nucleus</location>
    </subcellularLocation>
</comment>
<dbReference type="GO" id="GO:0008270">
    <property type="term" value="F:zinc ion binding"/>
    <property type="evidence" value="ECO:0007669"/>
    <property type="project" value="UniProtKB-UniRule"/>
</dbReference>
<protein>
    <submittedName>
        <fullName evidence="13">Zinc finger and BTB domain-containing protein 17</fullName>
    </submittedName>
</protein>
<dbReference type="Pfam" id="PF07776">
    <property type="entry name" value="zf-AD"/>
    <property type="match status" value="1"/>
</dbReference>
<feature type="region of interest" description="Disordered" evidence="9">
    <location>
        <begin position="214"/>
        <end position="273"/>
    </location>
</feature>
<dbReference type="InterPro" id="IPR012934">
    <property type="entry name" value="Znf_AD"/>
</dbReference>
<evidence type="ECO:0000313" key="13">
    <source>
        <dbReference type="RefSeq" id="XP_034112292.1"/>
    </source>
</evidence>
<dbReference type="PROSITE" id="PS51915">
    <property type="entry name" value="ZAD"/>
    <property type="match status" value="1"/>
</dbReference>
<proteinExistence type="predicted"/>
<evidence type="ECO:0000259" key="10">
    <source>
        <dbReference type="PROSITE" id="PS50157"/>
    </source>
</evidence>
<dbReference type="SMART" id="SM00868">
    <property type="entry name" value="zf-AD"/>
    <property type="match status" value="1"/>
</dbReference>
<dbReference type="GO" id="GO:0010468">
    <property type="term" value="P:regulation of gene expression"/>
    <property type="evidence" value="ECO:0007669"/>
    <property type="project" value="TreeGrafter"/>
</dbReference>
<dbReference type="SUPFAM" id="SSF57667">
    <property type="entry name" value="beta-beta-alpha zinc fingers"/>
    <property type="match status" value="3"/>
</dbReference>